<accession>A0ABS1NQL7</accession>
<comment type="caution">
    <text evidence="3">The sequence shown here is derived from an EMBL/GenBank/DDBJ whole genome shotgun (WGS) entry which is preliminary data.</text>
</comment>
<keyword evidence="4" id="KW-1185">Reference proteome</keyword>
<dbReference type="CDD" id="cd09645">
    <property type="entry name" value="Cas5_I-E"/>
    <property type="match status" value="1"/>
</dbReference>
<organism evidence="3 4">
    <name type="scientific">Streptomyces coffeae</name>
    <dbReference type="NCBI Taxonomy" id="621382"/>
    <lineage>
        <taxon>Bacteria</taxon>
        <taxon>Bacillati</taxon>
        <taxon>Actinomycetota</taxon>
        <taxon>Actinomycetes</taxon>
        <taxon>Kitasatosporales</taxon>
        <taxon>Streptomycetaceae</taxon>
        <taxon>Streptomyces</taxon>
    </lineage>
</organism>
<dbReference type="InterPro" id="IPR010147">
    <property type="entry name" value="CRISPR-assoc_prot_CasD"/>
</dbReference>
<gene>
    <name evidence="3" type="primary">cas5e</name>
    <name evidence="3" type="ORF">JK363_36625</name>
</gene>
<evidence type="ECO:0000256" key="1">
    <source>
        <dbReference type="ARBA" id="ARBA00023118"/>
    </source>
</evidence>
<dbReference type="InterPro" id="IPR021124">
    <property type="entry name" value="CRISPR-assoc_prot_Cas5"/>
</dbReference>
<sequence length="257" mass="28561">MSGLVLRLAGPLQSWGERSAFPLDRDTAPFPTRSAMIGMFAAAEGIPRHDSTALDCYTELEFTVRVDRPGIRLTDYHTVGGGRPKDQTAATSGGSNKGAAVITHRHYLADAVFVVAVTGRDTLVDRIAHTLHQPHWPPHLGRRSCVPDEPLLLRPRTPDAAAELLQHVPLSPDPARPLPQDRTVAVTFLWERPRLQHPDGADLITVQDMPRSFHPQGRRHDRRRLHRTVEHLPAELAVSPHTLHRQLIDYATKETAA</sequence>
<reference evidence="3 4" key="1">
    <citation type="submission" date="2021-01" db="EMBL/GenBank/DDBJ databases">
        <title>WGS of actinomycetes isolated from Thailand.</title>
        <authorList>
            <person name="Thawai C."/>
        </authorList>
    </citation>
    <scope>NUCLEOTIDE SEQUENCE [LARGE SCALE GENOMIC DNA]</scope>
    <source>
        <strain evidence="3 4">CA1R205</strain>
    </source>
</reference>
<dbReference type="InterPro" id="IPR013422">
    <property type="entry name" value="CRISPR-assoc_prot_Cas5_N"/>
</dbReference>
<keyword evidence="1" id="KW-0051">Antiviral defense</keyword>
<proteinExistence type="predicted"/>
<dbReference type="EMBL" id="JAERRF010000037">
    <property type="protein sequence ID" value="MBL1102056.1"/>
    <property type="molecule type" value="Genomic_DNA"/>
</dbReference>
<dbReference type="NCBIfam" id="TIGR01868">
    <property type="entry name" value="casD_Cas5e"/>
    <property type="match status" value="1"/>
</dbReference>
<evidence type="ECO:0000313" key="3">
    <source>
        <dbReference type="EMBL" id="MBL1102056.1"/>
    </source>
</evidence>
<name>A0ABS1NQL7_9ACTN</name>
<feature type="region of interest" description="Disordered" evidence="2">
    <location>
        <begin position="75"/>
        <end position="97"/>
    </location>
</feature>
<dbReference type="Proteomes" id="UP000634229">
    <property type="component" value="Unassembled WGS sequence"/>
</dbReference>
<evidence type="ECO:0000313" key="4">
    <source>
        <dbReference type="Proteomes" id="UP000634229"/>
    </source>
</evidence>
<dbReference type="Gene3D" id="3.30.70.2660">
    <property type="match status" value="1"/>
</dbReference>
<dbReference type="Pfam" id="PF09704">
    <property type="entry name" value="Cas_Cas5d"/>
    <property type="match status" value="1"/>
</dbReference>
<dbReference type="NCBIfam" id="TIGR02593">
    <property type="entry name" value="CRISPR_cas5"/>
    <property type="match status" value="1"/>
</dbReference>
<protein>
    <submittedName>
        <fullName evidence="3">Type I-E CRISPR-associated protein Cas5/CasD</fullName>
    </submittedName>
</protein>
<dbReference type="RefSeq" id="WP_201882164.1">
    <property type="nucleotide sequence ID" value="NZ_JAERRF010000037.1"/>
</dbReference>
<evidence type="ECO:0000256" key="2">
    <source>
        <dbReference type="SAM" id="MobiDB-lite"/>
    </source>
</evidence>